<evidence type="ECO:0000313" key="4">
    <source>
        <dbReference type="Proteomes" id="UP001501710"/>
    </source>
</evidence>
<name>A0ABP8C347_9ACTN</name>
<feature type="compositionally biased region" description="Basic and acidic residues" evidence="1">
    <location>
        <begin position="9"/>
        <end position="23"/>
    </location>
</feature>
<organism evidence="3 4">
    <name type="scientific">Actinomadura meridiana</name>
    <dbReference type="NCBI Taxonomy" id="559626"/>
    <lineage>
        <taxon>Bacteria</taxon>
        <taxon>Bacillati</taxon>
        <taxon>Actinomycetota</taxon>
        <taxon>Actinomycetes</taxon>
        <taxon>Streptosporangiales</taxon>
        <taxon>Thermomonosporaceae</taxon>
        <taxon>Actinomadura</taxon>
    </lineage>
</organism>
<protein>
    <recommendedName>
        <fullName evidence="2">Pepco domain-containing protein</fullName>
    </recommendedName>
</protein>
<reference evidence="4" key="1">
    <citation type="journal article" date="2019" name="Int. J. Syst. Evol. Microbiol.">
        <title>The Global Catalogue of Microorganisms (GCM) 10K type strain sequencing project: providing services to taxonomists for standard genome sequencing and annotation.</title>
        <authorList>
            <consortium name="The Broad Institute Genomics Platform"/>
            <consortium name="The Broad Institute Genome Sequencing Center for Infectious Disease"/>
            <person name="Wu L."/>
            <person name="Ma J."/>
        </authorList>
    </citation>
    <scope>NUCLEOTIDE SEQUENCE [LARGE SCALE GENOMIC DNA]</scope>
    <source>
        <strain evidence="4">JCM 17440</strain>
    </source>
</reference>
<gene>
    <name evidence="3" type="ORF">GCM10022254_33620</name>
</gene>
<evidence type="ECO:0000259" key="2">
    <source>
        <dbReference type="Pfam" id="PF24393"/>
    </source>
</evidence>
<feature type="region of interest" description="Disordered" evidence="1">
    <location>
        <begin position="1"/>
        <end position="25"/>
    </location>
</feature>
<keyword evidence="4" id="KW-1185">Reference proteome</keyword>
<dbReference type="InterPro" id="IPR056947">
    <property type="entry name" value="Pepco_dom"/>
</dbReference>
<feature type="domain" description="Pepco" evidence="2">
    <location>
        <begin position="46"/>
        <end position="119"/>
    </location>
</feature>
<dbReference type="EMBL" id="BAABAS010000006">
    <property type="protein sequence ID" value="GAA4232773.1"/>
    <property type="molecule type" value="Genomic_DNA"/>
</dbReference>
<accession>A0ABP8C347</accession>
<dbReference type="Pfam" id="PF24393">
    <property type="entry name" value="Pepco"/>
    <property type="match status" value="1"/>
</dbReference>
<evidence type="ECO:0000313" key="3">
    <source>
        <dbReference type="EMBL" id="GAA4232773.1"/>
    </source>
</evidence>
<proteinExistence type="predicted"/>
<evidence type="ECO:0000256" key="1">
    <source>
        <dbReference type="SAM" id="MobiDB-lite"/>
    </source>
</evidence>
<sequence length="121" mass="12637">MTVGGDAAQRVHSDGHGDTEGKGDTLPFIVSVREQDTTMGLFSGGDGQAALRHVPIDILRENLRRTTDSLRSVLSGLTTGEDGLRLKEAHLGVEISSEGGIQLIGTAKVGAKANIVLVFGD</sequence>
<comment type="caution">
    <text evidence="3">The sequence shown here is derived from an EMBL/GenBank/DDBJ whole genome shotgun (WGS) entry which is preliminary data.</text>
</comment>
<dbReference type="Proteomes" id="UP001501710">
    <property type="component" value="Unassembled WGS sequence"/>
</dbReference>